<dbReference type="EMBL" id="IACN01109372">
    <property type="protein sequence ID" value="LAB64886.1"/>
    <property type="molecule type" value="Transcribed_RNA"/>
</dbReference>
<dbReference type="PANTHER" id="PTHR33332">
    <property type="entry name" value="REVERSE TRANSCRIPTASE DOMAIN-CONTAINING PROTEIN"/>
    <property type="match status" value="1"/>
</dbReference>
<feature type="domain" description="Reverse transcriptase" evidence="1">
    <location>
        <begin position="1"/>
        <end position="103"/>
    </location>
</feature>
<reference evidence="2" key="1">
    <citation type="submission" date="2017-07" db="EMBL/GenBank/DDBJ databases">
        <authorList>
            <person name="Mikheyev A."/>
            <person name="Grau M."/>
        </authorList>
    </citation>
    <scope>NUCLEOTIDE SEQUENCE</scope>
    <source>
        <tissue evidence="2">Venom_gland</tissue>
    </source>
</reference>
<sequence>MELYLCGGKYAVGVPQGTVLGPVLFNIFINNIDEGIEKMFIKFADATNLEEILNTLEDIQKDLDQLQHWILSNKMQFSSQKGPVPRQEKSNAQVQEMKYLIQQ</sequence>
<dbReference type="PROSITE" id="PS50878">
    <property type="entry name" value="RT_POL"/>
    <property type="match status" value="1"/>
</dbReference>
<proteinExistence type="predicted"/>
<dbReference type="Pfam" id="PF00078">
    <property type="entry name" value="RVT_1"/>
    <property type="match status" value="1"/>
</dbReference>
<name>A0A2D4Q5R2_MICSU</name>
<reference evidence="2" key="2">
    <citation type="submission" date="2017-11" db="EMBL/GenBank/DDBJ databases">
        <title>Coralsnake Venomics: Analyses of Venom Gland Transcriptomes and Proteomes of Six Brazilian Taxa.</title>
        <authorList>
            <person name="Aird S.D."/>
            <person name="Jorge da Silva N."/>
            <person name="Qiu L."/>
            <person name="Villar-Briones A."/>
            <person name="Aparecida-Saddi V."/>
            <person name="Campos-Telles M.P."/>
            <person name="Grau M."/>
            <person name="Mikheyev A.S."/>
        </authorList>
    </citation>
    <scope>NUCLEOTIDE SEQUENCE</scope>
    <source>
        <tissue evidence="2">Venom_gland</tissue>
    </source>
</reference>
<protein>
    <recommendedName>
        <fullName evidence="1">Reverse transcriptase domain-containing protein</fullName>
    </recommendedName>
</protein>
<evidence type="ECO:0000259" key="1">
    <source>
        <dbReference type="PROSITE" id="PS50878"/>
    </source>
</evidence>
<accession>A0A2D4Q5R2</accession>
<dbReference type="InterPro" id="IPR000477">
    <property type="entry name" value="RT_dom"/>
</dbReference>
<organism evidence="2">
    <name type="scientific">Micrurus surinamensis</name>
    <name type="common">Surinam coral snake</name>
    <dbReference type="NCBI Taxonomy" id="129470"/>
    <lineage>
        <taxon>Eukaryota</taxon>
        <taxon>Metazoa</taxon>
        <taxon>Chordata</taxon>
        <taxon>Craniata</taxon>
        <taxon>Vertebrata</taxon>
        <taxon>Euteleostomi</taxon>
        <taxon>Lepidosauria</taxon>
        <taxon>Squamata</taxon>
        <taxon>Bifurcata</taxon>
        <taxon>Unidentata</taxon>
        <taxon>Episquamata</taxon>
        <taxon>Toxicofera</taxon>
        <taxon>Serpentes</taxon>
        <taxon>Colubroidea</taxon>
        <taxon>Elapidae</taxon>
        <taxon>Elapinae</taxon>
        <taxon>Micrurus</taxon>
    </lineage>
</organism>
<evidence type="ECO:0000313" key="2">
    <source>
        <dbReference type="EMBL" id="LAB64886.1"/>
    </source>
</evidence>
<dbReference type="AlphaFoldDB" id="A0A2D4Q5R2"/>